<organism evidence="2 3">
    <name type="scientific">Leucocoprinus birnbaumii</name>
    <dbReference type="NCBI Taxonomy" id="56174"/>
    <lineage>
        <taxon>Eukaryota</taxon>
        <taxon>Fungi</taxon>
        <taxon>Dikarya</taxon>
        <taxon>Basidiomycota</taxon>
        <taxon>Agaricomycotina</taxon>
        <taxon>Agaricomycetes</taxon>
        <taxon>Agaricomycetidae</taxon>
        <taxon>Agaricales</taxon>
        <taxon>Agaricineae</taxon>
        <taxon>Agaricaceae</taxon>
        <taxon>Leucocoprinus</taxon>
    </lineage>
</organism>
<evidence type="ECO:0000256" key="1">
    <source>
        <dbReference type="SAM" id="MobiDB-lite"/>
    </source>
</evidence>
<dbReference type="Proteomes" id="UP001213000">
    <property type="component" value="Unassembled WGS sequence"/>
</dbReference>
<name>A0AAD5YS68_9AGAR</name>
<gene>
    <name evidence="2" type="ORF">NP233_g5116</name>
</gene>
<feature type="compositionally biased region" description="Acidic residues" evidence="1">
    <location>
        <begin position="419"/>
        <end position="457"/>
    </location>
</feature>
<protein>
    <submittedName>
        <fullName evidence="2">Uncharacterized protein</fullName>
    </submittedName>
</protein>
<feature type="region of interest" description="Disordered" evidence="1">
    <location>
        <begin position="414"/>
        <end position="457"/>
    </location>
</feature>
<dbReference type="AlphaFoldDB" id="A0AAD5YS68"/>
<evidence type="ECO:0000313" key="2">
    <source>
        <dbReference type="EMBL" id="KAJ3569329.1"/>
    </source>
</evidence>
<sequence length="457" mass="53650">MSIPVKILVARKSAVMQFMQRYKKEKRYSGWDDDPLFWPEPADYLEFGAIRELVEMPGDEDISPAMFSELKPRLPDLIKDWKSEISKRFTAHVRSCIRKNHRRCRGNTCDHQELLNQDDDQVSDFLERATTVFRCIHCTAKDREFEEWTNMMSVIGSVMQCCSHKEPEDTETKILFDKSSVINHQCLTRERINMEVGILAGMMGADNTLDGYYIKRHKLSFSGIVLDDDYGRVMTKIVTVAHHDPNSATRRDLVHRHFYCHTCLARTLEKTPEKLKNIPCYQSHEMALHIMEHHPDKNAEPRQISRRFYKKLRDFGLGKSIRLGYAQPLDVKVFRCIHCRDLSKEVPPNTRDEITSHVKIAHEIEHPVCNTDFIRLEDADSHYYPPFGHNLFAKKFLVVSARKALGDSPGIDWERLLEEQFEDEEEEREEEEEEEIDYGYEPEPEDYENWESDTDNE</sequence>
<evidence type="ECO:0000313" key="3">
    <source>
        <dbReference type="Proteomes" id="UP001213000"/>
    </source>
</evidence>
<accession>A0AAD5YS68</accession>
<proteinExistence type="predicted"/>
<keyword evidence="3" id="KW-1185">Reference proteome</keyword>
<dbReference type="EMBL" id="JANIEX010000294">
    <property type="protein sequence ID" value="KAJ3569329.1"/>
    <property type="molecule type" value="Genomic_DNA"/>
</dbReference>
<reference evidence="2" key="1">
    <citation type="submission" date="2022-07" db="EMBL/GenBank/DDBJ databases">
        <title>Genome Sequence of Leucocoprinus birnbaumii.</title>
        <authorList>
            <person name="Buettner E."/>
        </authorList>
    </citation>
    <scope>NUCLEOTIDE SEQUENCE</scope>
    <source>
        <strain evidence="2">VT141</strain>
    </source>
</reference>
<comment type="caution">
    <text evidence="2">The sequence shown here is derived from an EMBL/GenBank/DDBJ whole genome shotgun (WGS) entry which is preliminary data.</text>
</comment>